<keyword evidence="3" id="KW-1185">Reference proteome</keyword>
<proteinExistence type="predicted"/>
<feature type="compositionally biased region" description="Polar residues" evidence="1">
    <location>
        <begin position="120"/>
        <end position="129"/>
    </location>
</feature>
<protein>
    <submittedName>
        <fullName evidence="2">Uncharacterized protein</fullName>
    </submittedName>
</protein>
<dbReference type="EMBL" id="LIAE01006894">
    <property type="protein sequence ID" value="PAV84050.1"/>
    <property type="molecule type" value="Genomic_DNA"/>
</dbReference>
<evidence type="ECO:0000256" key="1">
    <source>
        <dbReference type="SAM" id="MobiDB-lite"/>
    </source>
</evidence>
<dbReference type="Proteomes" id="UP000218231">
    <property type="component" value="Unassembled WGS sequence"/>
</dbReference>
<comment type="caution">
    <text evidence="2">The sequence shown here is derived from an EMBL/GenBank/DDBJ whole genome shotgun (WGS) entry which is preliminary data.</text>
</comment>
<evidence type="ECO:0000313" key="3">
    <source>
        <dbReference type="Proteomes" id="UP000218231"/>
    </source>
</evidence>
<reference evidence="2 3" key="1">
    <citation type="journal article" date="2017" name="Curr. Biol.">
        <title>Genome architecture and evolution of a unichromosomal asexual nematode.</title>
        <authorList>
            <person name="Fradin H."/>
            <person name="Zegar C."/>
            <person name="Gutwein M."/>
            <person name="Lucas J."/>
            <person name="Kovtun M."/>
            <person name="Corcoran D."/>
            <person name="Baugh L.R."/>
            <person name="Kiontke K."/>
            <person name="Gunsalus K."/>
            <person name="Fitch D.H."/>
            <person name="Piano F."/>
        </authorList>
    </citation>
    <scope>NUCLEOTIDE SEQUENCE [LARGE SCALE GENOMIC DNA]</scope>
    <source>
        <strain evidence="2">PF1309</strain>
    </source>
</reference>
<feature type="region of interest" description="Disordered" evidence="1">
    <location>
        <begin position="105"/>
        <end position="130"/>
    </location>
</feature>
<name>A0A2A2LD14_9BILA</name>
<gene>
    <name evidence="2" type="ORF">WR25_14690</name>
</gene>
<organism evidence="2 3">
    <name type="scientific">Diploscapter pachys</name>
    <dbReference type="NCBI Taxonomy" id="2018661"/>
    <lineage>
        <taxon>Eukaryota</taxon>
        <taxon>Metazoa</taxon>
        <taxon>Ecdysozoa</taxon>
        <taxon>Nematoda</taxon>
        <taxon>Chromadorea</taxon>
        <taxon>Rhabditida</taxon>
        <taxon>Rhabditina</taxon>
        <taxon>Rhabditomorpha</taxon>
        <taxon>Rhabditoidea</taxon>
        <taxon>Rhabditidae</taxon>
        <taxon>Diploscapter</taxon>
    </lineage>
</organism>
<sequence length="196" mass="22077">MANSQQVAQGIRLPPEVQQLQMPPRTDNNHLLFANFISQVGHGDVQYYQSDFIQSHPDFNQHFTYQDYQGCQQQQVATNCYSTSVMPPYPQSYNVQPELGSRSPFTTGMTHAQATPFDSPHSQHSTSRPKSPLIEIIKKARSMSAEQFKNDFLKQFNGMTCDETFKEAFNLLNSSAGDTDATQQMALVLCVVKIFA</sequence>
<accession>A0A2A2LD14</accession>
<evidence type="ECO:0000313" key="2">
    <source>
        <dbReference type="EMBL" id="PAV84050.1"/>
    </source>
</evidence>
<dbReference type="AlphaFoldDB" id="A0A2A2LD14"/>